<proteinExistence type="predicted"/>
<sequence>MFNDDRLNQAQFIASINANTYATKFIIYHMTMVLDDMSAEFNFSSRLKSEITKTLSKLDSMQQREIKAAINGIMSYPLKPMFGGSLNSASKEKPFIE</sequence>
<comment type="caution">
    <text evidence="1">The sequence shown here is derived from an EMBL/GenBank/DDBJ whole genome shotgun (WGS) entry which is preliminary data.</text>
</comment>
<name>A0A5U8JGN7_SALET</name>
<gene>
    <name evidence="1" type="ORF">DOI44_26430</name>
</gene>
<reference evidence="1" key="1">
    <citation type="submission" date="2018-06" db="EMBL/GenBank/DDBJ databases">
        <authorList>
            <person name="Ashton P.M."/>
            <person name="Dallman T."/>
            <person name="Nair S."/>
            <person name="De Pinna E."/>
            <person name="Peters T."/>
            <person name="Grant K."/>
        </authorList>
    </citation>
    <scope>NUCLEOTIDE SEQUENCE [LARGE SCALE GENOMIC DNA]</scope>
    <source>
        <strain evidence="1">449454</strain>
    </source>
</reference>
<dbReference type="EMBL" id="AAGTPA010000058">
    <property type="protein sequence ID" value="EBR8436456.1"/>
    <property type="molecule type" value="Genomic_DNA"/>
</dbReference>
<dbReference type="AlphaFoldDB" id="A0A5U8JGN7"/>
<accession>A0A5U8JGN7</accession>
<evidence type="ECO:0000313" key="1">
    <source>
        <dbReference type="EMBL" id="EBR8436456.1"/>
    </source>
</evidence>
<dbReference type="Proteomes" id="UP000839597">
    <property type="component" value="Unassembled WGS sequence"/>
</dbReference>
<organism evidence="1">
    <name type="scientific">Salmonella enterica subsp. enterica serovar Panama</name>
    <dbReference type="NCBI Taxonomy" id="29472"/>
    <lineage>
        <taxon>Bacteria</taxon>
        <taxon>Pseudomonadati</taxon>
        <taxon>Pseudomonadota</taxon>
        <taxon>Gammaproteobacteria</taxon>
        <taxon>Enterobacterales</taxon>
        <taxon>Enterobacteriaceae</taxon>
        <taxon>Salmonella</taxon>
    </lineage>
</organism>
<protein>
    <submittedName>
        <fullName evidence="1">Uncharacterized protein</fullName>
    </submittedName>
</protein>